<evidence type="ECO:0008006" key="3">
    <source>
        <dbReference type="Google" id="ProtNLM"/>
    </source>
</evidence>
<dbReference type="SUPFAM" id="SSF51905">
    <property type="entry name" value="FAD/NAD(P)-binding domain"/>
    <property type="match status" value="1"/>
</dbReference>
<name>A0ABY3HLR8_9BACT</name>
<evidence type="ECO:0000313" key="1">
    <source>
        <dbReference type="EMBL" id="TXD76473.1"/>
    </source>
</evidence>
<reference evidence="1 2" key="1">
    <citation type="submission" date="2019-08" db="EMBL/GenBank/DDBJ databases">
        <title>Genome of Algoriphagus ratkowskyi IC026.</title>
        <authorList>
            <person name="Bowman J.P."/>
        </authorList>
    </citation>
    <scope>NUCLEOTIDE SEQUENCE [LARGE SCALE GENOMIC DNA]</scope>
    <source>
        <strain evidence="1 2">IC026</strain>
    </source>
</reference>
<dbReference type="InterPro" id="IPR036188">
    <property type="entry name" value="FAD/NAD-bd_sf"/>
</dbReference>
<comment type="caution">
    <text evidence="1">The sequence shown here is derived from an EMBL/GenBank/DDBJ whole genome shotgun (WGS) entry which is preliminary data.</text>
</comment>
<protein>
    <recommendedName>
        <fullName evidence="3">GMC oxidoreductase</fullName>
    </recommendedName>
</protein>
<gene>
    <name evidence="1" type="ORF">ESW18_15815</name>
</gene>
<dbReference type="Proteomes" id="UP000321927">
    <property type="component" value="Unassembled WGS sequence"/>
</dbReference>
<sequence length="97" mass="10838">MQDLHSDPSSDIHEMEGVRIWHDPKTSLLNEYNQLNACKNVFVTESASMTSTSSQNPILTFMALTARAATYVVEKLNGLILGVKSEGKEIIELENRE</sequence>
<accession>A0ABY3HLR8</accession>
<keyword evidence="2" id="KW-1185">Reference proteome</keyword>
<dbReference type="Gene3D" id="3.50.50.60">
    <property type="entry name" value="FAD/NAD(P)-binding domain"/>
    <property type="match status" value="1"/>
</dbReference>
<dbReference type="EMBL" id="VORV01000011">
    <property type="protein sequence ID" value="TXD76473.1"/>
    <property type="molecule type" value="Genomic_DNA"/>
</dbReference>
<organism evidence="1 2">
    <name type="scientific">Algoriphagus ratkowskyi</name>
    <dbReference type="NCBI Taxonomy" id="57028"/>
    <lineage>
        <taxon>Bacteria</taxon>
        <taxon>Pseudomonadati</taxon>
        <taxon>Bacteroidota</taxon>
        <taxon>Cytophagia</taxon>
        <taxon>Cytophagales</taxon>
        <taxon>Cyclobacteriaceae</taxon>
        <taxon>Algoriphagus</taxon>
    </lineage>
</organism>
<proteinExistence type="predicted"/>
<evidence type="ECO:0000313" key="2">
    <source>
        <dbReference type="Proteomes" id="UP000321927"/>
    </source>
</evidence>